<name>A0A369BK97_9GAMM</name>
<dbReference type="PANTHER" id="PTHR12714">
    <property type="entry name" value="PROTEIN-S ISOPRENYLCYSTEINE O-METHYLTRANSFERASE"/>
    <property type="match status" value="1"/>
</dbReference>
<dbReference type="GO" id="GO:0008168">
    <property type="term" value="F:methyltransferase activity"/>
    <property type="evidence" value="ECO:0007669"/>
    <property type="project" value="UniProtKB-KW"/>
</dbReference>
<gene>
    <name evidence="6" type="ORF">DFQ59_11936</name>
</gene>
<keyword evidence="6" id="KW-0808">Transferase</keyword>
<evidence type="ECO:0000313" key="7">
    <source>
        <dbReference type="Proteomes" id="UP000252707"/>
    </source>
</evidence>
<dbReference type="PANTHER" id="PTHR12714:SF9">
    <property type="entry name" value="PROTEIN-S-ISOPRENYLCYSTEINE O-METHYLTRANSFERASE"/>
    <property type="match status" value="1"/>
</dbReference>
<keyword evidence="2 5" id="KW-0812">Transmembrane</keyword>
<feature type="transmembrane region" description="Helical" evidence="5">
    <location>
        <begin position="7"/>
        <end position="25"/>
    </location>
</feature>
<sequence>MDAARYWLALALLVLMPPALLHWFIVHPFIHTWRRLGPVRAYALVWTPLILLMILLFQARGVLLAREFGTRWPLVIAGGALLAAALGLALWVRRWMSVAMLLGLPEIAPGRSPPRLVTGGPYAHVRHPRYLELSVGLLGYALLTNYLATWVLYLLALPALYAVVLLEERELRERFGAAYAEYCRRVPRLIPRLR</sequence>
<feature type="transmembrane region" description="Helical" evidence="5">
    <location>
        <begin position="45"/>
        <end position="65"/>
    </location>
</feature>
<reference evidence="6 7" key="1">
    <citation type="submission" date="2018-07" db="EMBL/GenBank/DDBJ databases">
        <title>Genomic Encyclopedia of Type Strains, Phase IV (KMG-IV): sequencing the most valuable type-strain genomes for metagenomic binning, comparative biology and taxonomic classification.</title>
        <authorList>
            <person name="Goeker M."/>
        </authorList>
    </citation>
    <scope>NUCLEOTIDE SEQUENCE [LARGE SCALE GENOMIC DNA]</scope>
    <source>
        <strain evidence="6 7">DSM 26407</strain>
    </source>
</reference>
<dbReference type="RefSeq" id="WP_114281364.1">
    <property type="nucleotide sequence ID" value="NZ_QPJY01000019.1"/>
</dbReference>
<dbReference type="Pfam" id="PF04191">
    <property type="entry name" value="PEMT"/>
    <property type="match status" value="1"/>
</dbReference>
<dbReference type="OrthoDB" id="9789029at2"/>
<feature type="transmembrane region" description="Helical" evidence="5">
    <location>
        <begin position="147"/>
        <end position="166"/>
    </location>
</feature>
<dbReference type="GO" id="GO:0012505">
    <property type="term" value="C:endomembrane system"/>
    <property type="evidence" value="ECO:0007669"/>
    <property type="project" value="UniProtKB-SubCell"/>
</dbReference>
<keyword evidence="6" id="KW-0489">Methyltransferase</keyword>
<keyword evidence="3 5" id="KW-1133">Transmembrane helix</keyword>
<dbReference type="InterPro" id="IPR007318">
    <property type="entry name" value="Phopholipid_MeTrfase"/>
</dbReference>
<dbReference type="GO" id="GO:0032259">
    <property type="term" value="P:methylation"/>
    <property type="evidence" value="ECO:0007669"/>
    <property type="project" value="UniProtKB-KW"/>
</dbReference>
<proteinExistence type="predicted"/>
<dbReference type="AlphaFoldDB" id="A0A369BK97"/>
<keyword evidence="7" id="KW-1185">Reference proteome</keyword>
<accession>A0A369BK97</accession>
<organism evidence="6 7">
    <name type="scientific">Thioalbus denitrificans</name>
    <dbReference type="NCBI Taxonomy" id="547122"/>
    <lineage>
        <taxon>Bacteria</taxon>
        <taxon>Pseudomonadati</taxon>
        <taxon>Pseudomonadota</taxon>
        <taxon>Gammaproteobacteria</taxon>
        <taxon>Chromatiales</taxon>
        <taxon>Ectothiorhodospiraceae</taxon>
        <taxon>Thioalbus</taxon>
    </lineage>
</organism>
<dbReference type="Gene3D" id="1.20.120.1630">
    <property type="match status" value="1"/>
</dbReference>
<evidence type="ECO:0000256" key="1">
    <source>
        <dbReference type="ARBA" id="ARBA00004127"/>
    </source>
</evidence>
<dbReference type="EMBL" id="QPJY01000019">
    <property type="protein sequence ID" value="RCX22019.1"/>
    <property type="molecule type" value="Genomic_DNA"/>
</dbReference>
<evidence type="ECO:0000313" key="6">
    <source>
        <dbReference type="EMBL" id="RCX22019.1"/>
    </source>
</evidence>
<evidence type="ECO:0000256" key="5">
    <source>
        <dbReference type="SAM" id="Phobius"/>
    </source>
</evidence>
<evidence type="ECO:0000256" key="3">
    <source>
        <dbReference type="ARBA" id="ARBA00022989"/>
    </source>
</evidence>
<comment type="subcellular location">
    <subcellularLocation>
        <location evidence="1">Endomembrane system</location>
        <topology evidence="1">Multi-pass membrane protein</topology>
    </subcellularLocation>
</comment>
<comment type="caution">
    <text evidence="6">The sequence shown here is derived from an EMBL/GenBank/DDBJ whole genome shotgun (WGS) entry which is preliminary data.</text>
</comment>
<protein>
    <submittedName>
        <fullName evidence="6">Protein-S-isoprenylcysteine O-methyltransferase Ste14</fullName>
    </submittedName>
</protein>
<keyword evidence="4 5" id="KW-0472">Membrane</keyword>
<evidence type="ECO:0000256" key="2">
    <source>
        <dbReference type="ARBA" id="ARBA00022692"/>
    </source>
</evidence>
<evidence type="ECO:0000256" key="4">
    <source>
        <dbReference type="ARBA" id="ARBA00023136"/>
    </source>
</evidence>
<feature type="transmembrane region" description="Helical" evidence="5">
    <location>
        <begin position="72"/>
        <end position="92"/>
    </location>
</feature>
<dbReference type="Proteomes" id="UP000252707">
    <property type="component" value="Unassembled WGS sequence"/>
</dbReference>